<accession>A0A942YKC0</accession>
<dbReference type="GO" id="GO:0008887">
    <property type="term" value="F:glycerate kinase activity"/>
    <property type="evidence" value="ECO:0007669"/>
    <property type="project" value="UniProtKB-UniRule"/>
</dbReference>
<evidence type="ECO:0000256" key="2">
    <source>
        <dbReference type="ARBA" id="ARBA00022679"/>
    </source>
</evidence>
<evidence type="ECO:0000256" key="3">
    <source>
        <dbReference type="ARBA" id="ARBA00022777"/>
    </source>
</evidence>
<evidence type="ECO:0000256" key="1">
    <source>
        <dbReference type="ARBA" id="ARBA00006284"/>
    </source>
</evidence>
<protein>
    <submittedName>
        <fullName evidence="5">Glycerate kinase</fullName>
    </submittedName>
</protein>
<evidence type="ECO:0000313" key="5">
    <source>
        <dbReference type="EMBL" id="MBS4197196.1"/>
    </source>
</evidence>
<comment type="similarity">
    <text evidence="1 4">Belongs to the glycerate kinase type-1 family.</text>
</comment>
<dbReference type="InterPro" id="IPR018197">
    <property type="entry name" value="Glycerate_kinase_RE-like"/>
</dbReference>
<dbReference type="PANTHER" id="PTHR21599:SF0">
    <property type="entry name" value="GLYCERATE KINASE"/>
    <property type="match status" value="1"/>
</dbReference>
<dbReference type="InterPro" id="IPR004381">
    <property type="entry name" value="Glycerate_kinase"/>
</dbReference>
<keyword evidence="2 4" id="KW-0808">Transferase</keyword>
<reference evidence="5 6" key="1">
    <citation type="submission" date="2021-05" db="EMBL/GenBank/DDBJ databases">
        <title>Novel Bacillus species.</title>
        <authorList>
            <person name="Liu G."/>
        </authorList>
    </citation>
    <scope>NUCLEOTIDE SEQUENCE [LARGE SCALE GENOMIC DNA]</scope>
    <source>
        <strain evidence="6">FJAT-49780</strain>
    </source>
</reference>
<keyword evidence="3 4" id="KW-0418">Kinase</keyword>
<dbReference type="PANTHER" id="PTHR21599">
    <property type="entry name" value="GLYCERATE KINASE"/>
    <property type="match status" value="1"/>
</dbReference>
<dbReference type="RefSeq" id="WP_213126492.1">
    <property type="nucleotide sequence ID" value="NZ_JAGYPG010000003.1"/>
</dbReference>
<organism evidence="5 6">
    <name type="scientific">Lederbergia citri</name>
    <dbReference type="NCBI Taxonomy" id="2833580"/>
    <lineage>
        <taxon>Bacteria</taxon>
        <taxon>Bacillati</taxon>
        <taxon>Bacillota</taxon>
        <taxon>Bacilli</taxon>
        <taxon>Bacillales</taxon>
        <taxon>Bacillaceae</taxon>
        <taxon>Lederbergia</taxon>
    </lineage>
</organism>
<keyword evidence="6" id="KW-1185">Reference proteome</keyword>
<dbReference type="Gene3D" id="3.40.50.10350">
    <property type="entry name" value="Glycerate kinase, domain 1"/>
    <property type="match status" value="1"/>
</dbReference>
<dbReference type="InterPro" id="IPR018193">
    <property type="entry name" value="Glyc_kinase_flavodox-like_fold"/>
</dbReference>
<dbReference type="SUPFAM" id="SSF110738">
    <property type="entry name" value="Glycerate kinase I"/>
    <property type="match status" value="1"/>
</dbReference>
<name>A0A942YKC0_9BACI</name>
<dbReference type="GO" id="GO:0031388">
    <property type="term" value="P:organic acid phosphorylation"/>
    <property type="evidence" value="ECO:0007669"/>
    <property type="project" value="UniProtKB-UniRule"/>
</dbReference>
<dbReference type="Pfam" id="PF02595">
    <property type="entry name" value="Gly_kinase"/>
    <property type="match status" value="1"/>
</dbReference>
<dbReference type="EMBL" id="JAGYPG010000003">
    <property type="protein sequence ID" value="MBS4197196.1"/>
    <property type="molecule type" value="Genomic_DNA"/>
</dbReference>
<dbReference type="PIRSF" id="PIRSF006078">
    <property type="entry name" value="GlxK"/>
    <property type="match status" value="1"/>
</dbReference>
<sequence>MKIVIAPDSFKGSVSAMDAAAAIDKGIKNAFPHAETVLMPVADGGEGTLETLIAATNGRKEHVKVTGPLGKEVDAHFGILGDKNTCVIEMAVASGLNLIKESERDPMLTTTYGTGELIKVALDQGYRNFVIAIGGSATNDGGVGMLQALGMEFKDKAGNEIGFGGGELRKIHHISIEQFDQRIKDSMFLIASDVENPLVGEKGASYVFGPQKGATTEMLETLDQNLLHYANLVENITGVRIHDMPGAGAAGGIGGAFLAFFPTDMKRGIEVVLENAKFAEALNGSDLVITGEGKVDFQTAYGKSPMGVAQAAQKKNVPTIILAGSVGDNIQNLFQYGVVGIFSIINQPMTLEKAMVEAERLLETSATQICRTYFWNEKLDEFSI</sequence>
<dbReference type="Gene3D" id="3.90.1510.10">
    <property type="entry name" value="Glycerate kinase, domain 2"/>
    <property type="match status" value="1"/>
</dbReference>
<evidence type="ECO:0000256" key="4">
    <source>
        <dbReference type="PIRNR" id="PIRNR006078"/>
    </source>
</evidence>
<evidence type="ECO:0000313" key="6">
    <source>
        <dbReference type="Proteomes" id="UP000681414"/>
    </source>
</evidence>
<comment type="caution">
    <text evidence="5">The sequence shown here is derived from an EMBL/GenBank/DDBJ whole genome shotgun (WGS) entry which is preliminary data.</text>
</comment>
<dbReference type="NCBIfam" id="TIGR00045">
    <property type="entry name" value="glycerate kinase"/>
    <property type="match status" value="1"/>
</dbReference>
<dbReference type="InterPro" id="IPR036129">
    <property type="entry name" value="Glycerate_kinase_sf"/>
</dbReference>
<gene>
    <name evidence="5" type="ORF">KHA97_19260</name>
</gene>
<proteinExistence type="inferred from homology"/>
<dbReference type="Proteomes" id="UP000681414">
    <property type="component" value="Unassembled WGS sequence"/>
</dbReference>
<dbReference type="AlphaFoldDB" id="A0A942YKC0"/>